<comment type="caution">
    <text evidence="2">The sequence shown here is derived from an EMBL/GenBank/DDBJ whole genome shotgun (WGS) entry which is preliminary data.</text>
</comment>
<evidence type="ECO:0000313" key="2">
    <source>
        <dbReference type="EMBL" id="CAE7861019.1"/>
    </source>
</evidence>
<feature type="chain" id="PRO_5032580732" evidence="1">
    <location>
        <begin position="19"/>
        <end position="319"/>
    </location>
</feature>
<dbReference type="AlphaFoldDB" id="A0A813A9V7"/>
<keyword evidence="1" id="KW-0732">Signal</keyword>
<protein>
    <submittedName>
        <fullName evidence="2">Uncharacterized protein</fullName>
    </submittedName>
</protein>
<dbReference type="Proteomes" id="UP000601435">
    <property type="component" value="Unassembled WGS sequence"/>
</dbReference>
<feature type="signal peptide" evidence="1">
    <location>
        <begin position="1"/>
        <end position="18"/>
    </location>
</feature>
<organism evidence="2 3">
    <name type="scientific">Symbiodinium necroappetens</name>
    <dbReference type="NCBI Taxonomy" id="1628268"/>
    <lineage>
        <taxon>Eukaryota</taxon>
        <taxon>Sar</taxon>
        <taxon>Alveolata</taxon>
        <taxon>Dinophyceae</taxon>
        <taxon>Suessiales</taxon>
        <taxon>Symbiodiniaceae</taxon>
        <taxon>Symbiodinium</taxon>
    </lineage>
</organism>
<dbReference type="EMBL" id="CAJNJA010057119">
    <property type="protein sequence ID" value="CAE7861019.1"/>
    <property type="molecule type" value="Genomic_DNA"/>
</dbReference>
<evidence type="ECO:0000256" key="1">
    <source>
        <dbReference type="SAM" id="SignalP"/>
    </source>
</evidence>
<proteinExistence type="predicted"/>
<reference evidence="2" key="1">
    <citation type="submission" date="2021-02" db="EMBL/GenBank/DDBJ databases">
        <authorList>
            <person name="Dougan E. K."/>
            <person name="Rhodes N."/>
            <person name="Thang M."/>
            <person name="Chan C."/>
        </authorList>
    </citation>
    <scope>NUCLEOTIDE SEQUENCE</scope>
</reference>
<evidence type="ECO:0000313" key="3">
    <source>
        <dbReference type="Proteomes" id="UP000601435"/>
    </source>
</evidence>
<name>A0A813A9V7_9DINO</name>
<keyword evidence="3" id="KW-1185">Reference proteome</keyword>
<dbReference type="OrthoDB" id="429465at2759"/>
<accession>A0A813A9V7</accession>
<gene>
    <name evidence="2" type="ORF">SNEC2469_LOCUS27270</name>
</gene>
<sequence>MCGCPRVILAIMLGLAYGTYDGQLPEDICDTTGQCEVSLRQLRGEVKLQQDMDIWHQNESADAAMHADRVEAILDVYFKDINMTGRRIAKAIHNEQTWAACASVDWTQEALEFDSTGRLGAMRKRLGVDAYCAENKTDVTCLAIEAAVLASIELVIKGLSPRFAKSAVSEYGMHPSWVEGSVKRPVRREMPPRAEVLDGTGVVGYGDCSILRTVLTGSPHQQQQGTCGWVSSLGALSWAAPAQAIKMGMRLFWTGTMLKSIKTCANIYDLQPGLVPLVKGGAERVLCYKHCNAFLRGMAASTSFWGDGHVDLCIVEQLR</sequence>